<dbReference type="Pfam" id="PF01409">
    <property type="entry name" value="tRNA-synt_2d"/>
    <property type="match status" value="1"/>
</dbReference>
<dbReference type="PROSITE" id="PS50862">
    <property type="entry name" value="AA_TRNA_LIGASE_II"/>
    <property type="match status" value="1"/>
</dbReference>
<protein>
    <recommendedName>
        <fullName evidence="2">phenylalanine--tRNA ligase</fullName>
        <ecNumber evidence="2">6.1.1.20</ecNumber>
    </recommendedName>
</protein>
<gene>
    <name evidence="14" type="primary">pheS</name>
    <name evidence="14" type="ORF">KC678_05275</name>
</gene>
<organism evidence="14 15">
    <name type="scientific">Candidatus Dojkabacteria bacterium</name>
    <dbReference type="NCBI Taxonomy" id="2099670"/>
    <lineage>
        <taxon>Bacteria</taxon>
        <taxon>Candidatus Dojkabacteria</taxon>
    </lineage>
</organism>
<evidence type="ECO:0000313" key="14">
    <source>
        <dbReference type="EMBL" id="MCA9381651.1"/>
    </source>
</evidence>
<dbReference type="PANTHER" id="PTHR11538">
    <property type="entry name" value="PHENYLALANYL-TRNA SYNTHETASE"/>
    <property type="match status" value="1"/>
</dbReference>
<keyword evidence="4 14" id="KW-0436">Ligase</keyword>
<dbReference type="InterPro" id="IPR004188">
    <property type="entry name" value="Phe-tRNA_ligase_II_N"/>
</dbReference>
<dbReference type="GO" id="GO:0005524">
    <property type="term" value="F:ATP binding"/>
    <property type="evidence" value="ECO:0007669"/>
    <property type="project" value="UniProtKB-KW"/>
</dbReference>
<dbReference type="GO" id="GO:0006432">
    <property type="term" value="P:phenylalanyl-tRNA aminoacylation"/>
    <property type="evidence" value="ECO:0007669"/>
    <property type="project" value="InterPro"/>
</dbReference>
<dbReference type="PANTHER" id="PTHR11538:SF41">
    <property type="entry name" value="PHENYLALANINE--TRNA LIGASE, MITOCHONDRIAL"/>
    <property type="match status" value="1"/>
</dbReference>
<dbReference type="AlphaFoldDB" id="A0A955L2G0"/>
<dbReference type="SUPFAM" id="SSF46589">
    <property type="entry name" value="tRNA-binding arm"/>
    <property type="match status" value="1"/>
</dbReference>
<dbReference type="GO" id="GO:0005737">
    <property type="term" value="C:cytoplasm"/>
    <property type="evidence" value="ECO:0007669"/>
    <property type="project" value="UniProtKB-SubCell"/>
</dbReference>
<dbReference type="GO" id="GO:0000049">
    <property type="term" value="F:tRNA binding"/>
    <property type="evidence" value="ECO:0007669"/>
    <property type="project" value="InterPro"/>
</dbReference>
<keyword evidence="7" id="KW-0067">ATP-binding</keyword>
<dbReference type="CDD" id="cd00496">
    <property type="entry name" value="PheRS_alpha_core"/>
    <property type="match status" value="1"/>
</dbReference>
<dbReference type="Gene3D" id="3.30.930.10">
    <property type="entry name" value="Bira Bifunctional Protein, Domain 2"/>
    <property type="match status" value="1"/>
</dbReference>
<evidence type="ECO:0000313" key="15">
    <source>
        <dbReference type="Proteomes" id="UP000775877"/>
    </source>
</evidence>
<evidence type="ECO:0000256" key="6">
    <source>
        <dbReference type="ARBA" id="ARBA00022741"/>
    </source>
</evidence>
<proteinExistence type="predicted"/>
<dbReference type="InterPro" id="IPR004529">
    <property type="entry name" value="Phe-tRNA-synth_IIc_asu"/>
</dbReference>
<sequence>MDNIINEVKEKIQNSKTEEELTNLWREYLGKNGKVRDLMDKIKEISNKEKKEYGQSVNKLRTELDNLINSAKNKLQSGANSEYLNKSLVKISNKKQKVGHLHPLTETINEINSIFKRMGYSVYDGPELETDEYLFQRCNLPLHHPARDLQDSIFVDEPNILLRTQTSSVEAHALQDLEPPFKIVVPGRVYRNEKVNKSNHFLFHQYQLVCVQEKVSLAELFATVTHMFKEFYGDDVKIRFRTKYYPEVEPGAGVDMQCPFCKGEGCVVCKKRGWLEMAGSGIIHPNMMRMAGLDTNKWQGFAFGFGLDRLAMTKHDIRDIRTLLGGDLAYKTYVR</sequence>
<evidence type="ECO:0000259" key="13">
    <source>
        <dbReference type="PROSITE" id="PS50862"/>
    </source>
</evidence>
<comment type="catalytic activity">
    <reaction evidence="11">
        <text>tRNA(Phe) + L-phenylalanine + ATP = L-phenylalanyl-tRNA(Phe) + AMP + diphosphate + H(+)</text>
        <dbReference type="Rhea" id="RHEA:19413"/>
        <dbReference type="Rhea" id="RHEA-COMP:9668"/>
        <dbReference type="Rhea" id="RHEA-COMP:9699"/>
        <dbReference type="ChEBI" id="CHEBI:15378"/>
        <dbReference type="ChEBI" id="CHEBI:30616"/>
        <dbReference type="ChEBI" id="CHEBI:33019"/>
        <dbReference type="ChEBI" id="CHEBI:58095"/>
        <dbReference type="ChEBI" id="CHEBI:78442"/>
        <dbReference type="ChEBI" id="CHEBI:78531"/>
        <dbReference type="ChEBI" id="CHEBI:456215"/>
        <dbReference type="EC" id="6.1.1.20"/>
    </reaction>
</comment>
<name>A0A955L2G0_9BACT</name>
<keyword evidence="10" id="KW-0030">Aminoacyl-tRNA synthetase</keyword>
<dbReference type="InterPro" id="IPR010978">
    <property type="entry name" value="tRNA-bd_arm"/>
</dbReference>
<dbReference type="NCBIfam" id="TIGR00468">
    <property type="entry name" value="pheS"/>
    <property type="match status" value="1"/>
</dbReference>
<evidence type="ECO:0000256" key="11">
    <source>
        <dbReference type="ARBA" id="ARBA00049255"/>
    </source>
</evidence>
<dbReference type="Pfam" id="PF02912">
    <property type="entry name" value="Phe_tRNA-synt_N"/>
    <property type="match status" value="1"/>
</dbReference>
<dbReference type="GO" id="GO:0046872">
    <property type="term" value="F:metal ion binding"/>
    <property type="evidence" value="ECO:0007669"/>
    <property type="project" value="UniProtKB-KW"/>
</dbReference>
<dbReference type="EC" id="6.1.1.20" evidence="2"/>
<keyword evidence="6" id="KW-0547">Nucleotide-binding</keyword>
<comment type="subcellular location">
    <subcellularLocation>
        <location evidence="1">Cytoplasm</location>
    </subcellularLocation>
</comment>
<evidence type="ECO:0000256" key="1">
    <source>
        <dbReference type="ARBA" id="ARBA00004496"/>
    </source>
</evidence>
<evidence type="ECO:0000256" key="5">
    <source>
        <dbReference type="ARBA" id="ARBA00022723"/>
    </source>
</evidence>
<dbReference type="Proteomes" id="UP000775877">
    <property type="component" value="Unassembled WGS sequence"/>
</dbReference>
<dbReference type="InterPro" id="IPR045864">
    <property type="entry name" value="aa-tRNA-synth_II/BPL/LPL"/>
</dbReference>
<evidence type="ECO:0000256" key="12">
    <source>
        <dbReference type="SAM" id="Coils"/>
    </source>
</evidence>
<evidence type="ECO:0000256" key="3">
    <source>
        <dbReference type="ARBA" id="ARBA00022490"/>
    </source>
</evidence>
<evidence type="ECO:0000256" key="9">
    <source>
        <dbReference type="ARBA" id="ARBA00022917"/>
    </source>
</evidence>
<keyword evidence="12" id="KW-0175">Coiled coil</keyword>
<dbReference type="SUPFAM" id="SSF55681">
    <property type="entry name" value="Class II aaRS and biotin synthetases"/>
    <property type="match status" value="1"/>
</dbReference>
<feature type="domain" description="Aminoacyl-transfer RNA synthetases class-II family profile" evidence="13">
    <location>
        <begin position="111"/>
        <end position="312"/>
    </location>
</feature>
<dbReference type="EMBL" id="JAGQLJ010000151">
    <property type="protein sequence ID" value="MCA9381651.1"/>
    <property type="molecule type" value="Genomic_DNA"/>
</dbReference>
<keyword evidence="9" id="KW-0648">Protein biosynthesis</keyword>
<evidence type="ECO:0000256" key="8">
    <source>
        <dbReference type="ARBA" id="ARBA00022842"/>
    </source>
</evidence>
<keyword evidence="5" id="KW-0479">Metal-binding</keyword>
<dbReference type="InterPro" id="IPR006195">
    <property type="entry name" value="aa-tRNA-synth_II"/>
</dbReference>
<comment type="caution">
    <text evidence="14">The sequence shown here is derived from an EMBL/GenBank/DDBJ whole genome shotgun (WGS) entry which is preliminary data.</text>
</comment>
<keyword evidence="3" id="KW-0963">Cytoplasm</keyword>
<evidence type="ECO:0000256" key="7">
    <source>
        <dbReference type="ARBA" id="ARBA00022840"/>
    </source>
</evidence>
<accession>A0A955L2G0</accession>
<evidence type="ECO:0000256" key="10">
    <source>
        <dbReference type="ARBA" id="ARBA00023146"/>
    </source>
</evidence>
<evidence type="ECO:0000256" key="2">
    <source>
        <dbReference type="ARBA" id="ARBA00012814"/>
    </source>
</evidence>
<reference evidence="14" key="1">
    <citation type="submission" date="2020-04" db="EMBL/GenBank/DDBJ databases">
        <authorList>
            <person name="Zhang T."/>
        </authorList>
    </citation>
    <scope>NUCLEOTIDE SEQUENCE</scope>
    <source>
        <strain evidence="14">HKST-UBA13</strain>
    </source>
</reference>
<feature type="coiled-coil region" evidence="12">
    <location>
        <begin position="50"/>
        <end position="77"/>
    </location>
</feature>
<dbReference type="InterPro" id="IPR002319">
    <property type="entry name" value="Phenylalanyl-tRNA_Synthase"/>
</dbReference>
<evidence type="ECO:0000256" key="4">
    <source>
        <dbReference type="ARBA" id="ARBA00022598"/>
    </source>
</evidence>
<dbReference type="GO" id="GO:0004826">
    <property type="term" value="F:phenylalanine-tRNA ligase activity"/>
    <property type="evidence" value="ECO:0007669"/>
    <property type="project" value="UniProtKB-EC"/>
</dbReference>
<keyword evidence="8" id="KW-0460">Magnesium</keyword>
<reference evidence="14" key="2">
    <citation type="journal article" date="2021" name="Microbiome">
        <title>Successional dynamics and alternative stable states in a saline activated sludge microbial community over 9 years.</title>
        <authorList>
            <person name="Wang Y."/>
            <person name="Ye J."/>
            <person name="Ju F."/>
            <person name="Liu L."/>
            <person name="Boyd J.A."/>
            <person name="Deng Y."/>
            <person name="Parks D.H."/>
            <person name="Jiang X."/>
            <person name="Yin X."/>
            <person name="Woodcroft B.J."/>
            <person name="Tyson G.W."/>
            <person name="Hugenholtz P."/>
            <person name="Polz M.F."/>
            <person name="Zhang T."/>
        </authorList>
    </citation>
    <scope>NUCLEOTIDE SEQUENCE</scope>
    <source>
        <strain evidence="14">HKST-UBA13</strain>
    </source>
</reference>